<organism evidence="1 2">
    <name type="scientific">Lipingzhangella halophila</name>
    <dbReference type="NCBI Taxonomy" id="1783352"/>
    <lineage>
        <taxon>Bacteria</taxon>
        <taxon>Bacillati</taxon>
        <taxon>Actinomycetota</taxon>
        <taxon>Actinomycetes</taxon>
        <taxon>Streptosporangiales</taxon>
        <taxon>Nocardiopsidaceae</taxon>
        <taxon>Lipingzhangella</taxon>
    </lineage>
</organism>
<gene>
    <name evidence="1" type="ORF">F4561_005455</name>
</gene>
<accession>A0A7W7W693</accession>
<comment type="caution">
    <text evidence="1">The sequence shown here is derived from an EMBL/GenBank/DDBJ whole genome shotgun (WGS) entry which is preliminary data.</text>
</comment>
<dbReference type="RefSeq" id="WP_184582844.1">
    <property type="nucleotide sequence ID" value="NZ_JACHJT010000001.1"/>
</dbReference>
<evidence type="ECO:0000313" key="1">
    <source>
        <dbReference type="EMBL" id="MBB4934635.1"/>
    </source>
</evidence>
<dbReference type="Pfam" id="PF15595">
    <property type="entry name" value="Imm51"/>
    <property type="match status" value="1"/>
</dbReference>
<protein>
    <recommendedName>
        <fullName evidence="3">Immunity protein 51 of polymorphic toxin system</fullName>
    </recommendedName>
</protein>
<proteinExistence type="predicted"/>
<evidence type="ECO:0000313" key="2">
    <source>
        <dbReference type="Proteomes" id="UP000523007"/>
    </source>
</evidence>
<dbReference type="AlphaFoldDB" id="A0A7W7W693"/>
<sequence length="121" mass="13382">MIDDSDTFAPFGLYEDDDDPGRFCLMMPDLDMEKVEDIFRAEGVIGNGHGWGAVAESAARRRLPEIAGALESDPESGTFVVDSLDLGALRRLAELPQRAYHDRELLTTLVREADPAPDLLY</sequence>
<evidence type="ECO:0008006" key="3">
    <source>
        <dbReference type="Google" id="ProtNLM"/>
    </source>
</evidence>
<keyword evidence="2" id="KW-1185">Reference proteome</keyword>
<reference evidence="1 2" key="1">
    <citation type="submission" date="2020-08" db="EMBL/GenBank/DDBJ databases">
        <title>Sequencing the genomes of 1000 actinobacteria strains.</title>
        <authorList>
            <person name="Klenk H.-P."/>
        </authorList>
    </citation>
    <scope>NUCLEOTIDE SEQUENCE [LARGE SCALE GENOMIC DNA]</scope>
    <source>
        <strain evidence="1 2">DSM 102030</strain>
    </source>
</reference>
<dbReference type="InterPro" id="IPR028956">
    <property type="entry name" value="Imm51"/>
</dbReference>
<dbReference type="Proteomes" id="UP000523007">
    <property type="component" value="Unassembled WGS sequence"/>
</dbReference>
<name>A0A7W7W693_9ACTN</name>
<dbReference type="EMBL" id="JACHJT010000001">
    <property type="protein sequence ID" value="MBB4934635.1"/>
    <property type="molecule type" value="Genomic_DNA"/>
</dbReference>